<evidence type="ECO:0000256" key="1">
    <source>
        <dbReference type="SAM" id="MobiDB-lite"/>
    </source>
</evidence>
<keyword evidence="3" id="KW-1185">Reference proteome</keyword>
<dbReference type="PANTHER" id="PTHR33022:SF13">
    <property type="entry name" value="UBIQUITIN-LIKE PROTEASE FAMILY PROFILE DOMAIN-CONTAINING PROTEIN"/>
    <property type="match status" value="1"/>
</dbReference>
<accession>A0A2G2WHV4</accession>
<dbReference type="EMBL" id="MLFT02000006">
    <property type="protein sequence ID" value="PHT44825.1"/>
    <property type="molecule type" value="Genomic_DNA"/>
</dbReference>
<comment type="caution">
    <text evidence="2">The sequence shown here is derived from an EMBL/GenBank/DDBJ whole genome shotgun (WGS) entry which is preliminary data.</text>
</comment>
<dbReference type="Proteomes" id="UP000224567">
    <property type="component" value="Unassembled WGS sequence"/>
</dbReference>
<dbReference type="PANTHER" id="PTHR33022">
    <property type="entry name" value="DUF1985 DOMAIN-CONTAINING PROTEIN"/>
    <property type="match status" value="1"/>
</dbReference>
<evidence type="ECO:0000313" key="3">
    <source>
        <dbReference type="Proteomes" id="UP000224567"/>
    </source>
</evidence>
<protein>
    <submittedName>
        <fullName evidence="2">Uncharacterized protein</fullName>
    </submittedName>
</protein>
<dbReference type="OrthoDB" id="1291327at2759"/>
<reference evidence="2 3" key="1">
    <citation type="journal article" date="2017" name="Genome Biol.">
        <title>New reference genome sequences of hot pepper reveal the massive evolution of plant disease-resistance genes by retroduplication.</title>
        <authorList>
            <person name="Kim S."/>
            <person name="Park J."/>
            <person name="Yeom S.I."/>
            <person name="Kim Y.M."/>
            <person name="Seo E."/>
            <person name="Kim K.T."/>
            <person name="Kim M.S."/>
            <person name="Lee J.M."/>
            <person name="Cheong K."/>
            <person name="Shin H.S."/>
            <person name="Kim S.B."/>
            <person name="Han K."/>
            <person name="Lee J."/>
            <person name="Park M."/>
            <person name="Lee H.A."/>
            <person name="Lee H.Y."/>
            <person name="Lee Y."/>
            <person name="Oh S."/>
            <person name="Lee J.H."/>
            <person name="Choi E."/>
            <person name="Choi E."/>
            <person name="Lee S.E."/>
            <person name="Jeon J."/>
            <person name="Kim H."/>
            <person name="Choi G."/>
            <person name="Song H."/>
            <person name="Lee J."/>
            <person name="Lee S.C."/>
            <person name="Kwon J.K."/>
            <person name="Lee H.Y."/>
            <person name="Koo N."/>
            <person name="Hong Y."/>
            <person name="Kim R.W."/>
            <person name="Kang W.H."/>
            <person name="Huh J.H."/>
            <person name="Kang B.C."/>
            <person name="Yang T.J."/>
            <person name="Lee Y.H."/>
            <person name="Bennetzen J.L."/>
            <person name="Choi D."/>
        </authorList>
    </citation>
    <scope>NUCLEOTIDE SEQUENCE [LARGE SCALE GENOMIC DNA]</scope>
    <source>
        <strain evidence="3">cv. PBC81</strain>
    </source>
</reference>
<proteinExistence type="predicted"/>
<sequence length="93" mass="10531">MGNLFAVQYVGGISQQTIGSLPFVATYAEYLNDELQVPNDGLNAGLLRKRYASLLWKHKEAKAQKPYASDTKDPRQPKPNFIIRDEEQLVHID</sequence>
<gene>
    <name evidence="2" type="ORF">CQW23_13983</name>
</gene>
<evidence type="ECO:0000313" key="2">
    <source>
        <dbReference type="EMBL" id="PHT44825.1"/>
    </source>
</evidence>
<dbReference type="AlphaFoldDB" id="A0A2G2WHV4"/>
<organism evidence="2 3">
    <name type="scientific">Capsicum baccatum</name>
    <name type="common">Peruvian pepper</name>
    <dbReference type="NCBI Taxonomy" id="33114"/>
    <lineage>
        <taxon>Eukaryota</taxon>
        <taxon>Viridiplantae</taxon>
        <taxon>Streptophyta</taxon>
        <taxon>Embryophyta</taxon>
        <taxon>Tracheophyta</taxon>
        <taxon>Spermatophyta</taxon>
        <taxon>Magnoliopsida</taxon>
        <taxon>eudicotyledons</taxon>
        <taxon>Gunneridae</taxon>
        <taxon>Pentapetalae</taxon>
        <taxon>asterids</taxon>
        <taxon>lamiids</taxon>
        <taxon>Solanales</taxon>
        <taxon>Solanaceae</taxon>
        <taxon>Solanoideae</taxon>
        <taxon>Capsiceae</taxon>
        <taxon>Capsicum</taxon>
    </lineage>
</organism>
<name>A0A2G2WHV4_CAPBA</name>
<feature type="region of interest" description="Disordered" evidence="1">
    <location>
        <begin position="61"/>
        <end position="81"/>
    </location>
</feature>
<reference evidence="3" key="2">
    <citation type="journal article" date="2017" name="J. Anim. Genet.">
        <title>Multiple reference genome sequences of hot pepper reveal the massive evolution of plant disease resistance genes by retroduplication.</title>
        <authorList>
            <person name="Kim S."/>
            <person name="Park J."/>
            <person name="Yeom S.-I."/>
            <person name="Kim Y.-M."/>
            <person name="Seo E."/>
            <person name="Kim K.-T."/>
            <person name="Kim M.-S."/>
            <person name="Lee J.M."/>
            <person name="Cheong K."/>
            <person name="Shin H.-S."/>
            <person name="Kim S.-B."/>
            <person name="Han K."/>
            <person name="Lee J."/>
            <person name="Park M."/>
            <person name="Lee H.-A."/>
            <person name="Lee H.-Y."/>
            <person name="Lee Y."/>
            <person name="Oh S."/>
            <person name="Lee J.H."/>
            <person name="Choi E."/>
            <person name="Choi E."/>
            <person name="Lee S.E."/>
            <person name="Jeon J."/>
            <person name="Kim H."/>
            <person name="Choi G."/>
            <person name="Song H."/>
            <person name="Lee J."/>
            <person name="Lee S.-C."/>
            <person name="Kwon J.-K."/>
            <person name="Lee H.-Y."/>
            <person name="Koo N."/>
            <person name="Hong Y."/>
            <person name="Kim R.W."/>
            <person name="Kang W.-H."/>
            <person name="Huh J.H."/>
            <person name="Kang B.-C."/>
            <person name="Yang T.-J."/>
            <person name="Lee Y.-H."/>
            <person name="Bennetzen J.L."/>
            <person name="Choi D."/>
        </authorList>
    </citation>
    <scope>NUCLEOTIDE SEQUENCE [LARGE SCALE GENOMIC DNA]</scope>
    <source>
        <strain evidence="3">cv. PBC81</strain>
    </source>
</reference>